<comment type="caution">
    <text evidence="11">The sequence shown here is derived from an EMBL/GenBank/DDBJ whole genome shotgun (WGS) entry which is preliminary data.</text>
</comment>
<dbReference type="EC" id="2.1.1.63" evidence="9"/>
<dbReference type="Gene3D" id="1.10.10.10">
    <property type="entry name" value="Winged helix-like DNA-binding domain superfamily/Winged helix DNA-binding domain"/>
    <property type="match status" value="1"/>
</dbReference>
<dbReference type="InterPro" id="IPR014048">
    <property type="entry name" value="MethylDNA_cys_MeTrfase_DNA-bd"/>
</dbReference>
<evidence type="ECO:0000256" key="7">
    <source>
        <dbReference type="ARBA" id="ARBA00023204"/>
    </source>
</evidence>
<dbReference type="InterPro" id="IPR036388">
    <property type="entry name" value="WH-like_DNA-bd_sf"/>
</dbReference>
<dbReference type="PANTHER" id="PTHR10815">
    <property type="entry name" value="METHYLATED-DNA--PROTEIN-CYSTEINE METHYLTRANSFERASE"/>
    <property type="match status" value="1"/>
</dbReference>
<keyword evidence="5 9" id="KW-0808">Transferase</keyword>
<evidence type="ECO:0000313" key="12">
    <source>
        <dbReference type="Proteomes" id="UP000249725"/>
    </source>
</evidence>
<organism evidence="11 12">
    <name type="scientific">Phenylobacterium deserti</name>
    <dbReference type="NCBI Taxonomy" id="1914756"/>
    <lineage>
        <taxon>Bacteria</taxon>
        <taxon>Pseudomonadati</taxon>
        <taxon>Pseudomonadota</taxon>
        <taxon>Alphaproteobacteria</taxon>
        <taxon>Caulobacterales</taxon>
        <taxon>Caulobacteraceae</taxon>
        <taxon>Phenylobacterium</taxon>
    </lineage>
</organism>
<keyword evidence="4 9" id="KW-0489">Methyltransferase</keyword>
<dbReference type="InterPro" id="IPR036631">
    <property type="entry name" value="MGMT_N_sf"/>
</dbReference>
<dbReference type="SUPFAM" id="SSF46767">
    <property type="entry name" value="Methylated DNA-protein cysteine methyltransferase, C-terminal domain"/>
    <property type="match status" value="1"/>
</dbReference>
<keyword evidence="3 9" id="KW-0963">Cytoplasm</keyword>
<sequence>MNEPLPDTLILDRLDTPIGTAIVVTDEAGVLRAFNWTDYEERMNAWISRRYPGAAVRAGRSPIRAALEAYFAGEVKALERLAWAAIGTSFQRQVWTALCQIPTGETWSYARLAQAVGRPTAVRAVGLANGSNPVALVVPCHRVIGSNGTLTGYGGGLPRKRWLLAHEGASFRDQMAA</sequence>
<evidence type="ECO:0000256" key="5">
    <source>
        <dbReference type="ARBA" id="ARBA00022679"/>
    </source>
</evidence>
<dbReference type="GO" id="GO:0006307">
    <property type="term" value="P:DNA alkylation repair"/>
    <property type="evidence" value="ECO:0007669"/>
    <property type="project" value="UniProtKB-UniRule"/>
</dbReference>
<comment type="catalytic activity">
    <reaction evidence="8 9">
        <text>a 6-O-methyl-2'-deoxyguanosine in DNA + L-cysteinyl-[protein] = S-methyl-L-cysteinyl-[protein] + a 2'-deoxyguanosine in DNA</text>
        <dbReference type="Rhea" id="RHEA:24000"/>
        <dbReference type="Rhea" id="RHEA-COMP:10131"/>
        <dbReference type="Rhea" id="RHEA-COMP:10132"/>
        <dbReference type="Rhea" id="RHEA-COMP:11367"/>
        <dbReference type="Rhea" id="RHEA-COMP:11368"/>
        <dbReference type="ChEBI" id="CHEBI:29950"/>
        <dbReference type="ChEBI" id="CHEBI:82612"/>
        <dbReference type="ChEBI" id="CHEBI:85445"/>
        <dbReference type="ChEBI" id="CHEBI:85448"/>
        <dbReference type="EC" id="2.1.1.63"/>
    </reaction>
</comment>
<evidence type="ECO:0000256" key="8">
    <source>
        <dbReference type="ARBA" id="ARBA00049348"/>
    </source>
</evidence>
<dbReference type="InterPro" id="IPR036217">
    <property type="entry name" value="MethylDNA_cys_MeTrfase_DNAb"/>
</dbReference>
<feature type="active site" description="Nucleophile; methyl group acceptor" evidence="9">
    <location>
        <position position="140"/>
    </location>
</feature>
<keyword evidence="12" id="KW-1185">Reference proteome</keyword>
<dbReference type="RefSeq" id="WP_111514773.1">
    <property type="nucleotide sequence ID" value="NZ_QFYR01000002.1"/>
</dbReference>
<dbReference type="GO" id="GO:0003908">
    <property type="term" value="F:methylated-DNA-[protein]-cysteine S-methyltransferase activity"/>
    <property type="evidence" value="ECO:0007669"/>
    <property type="project" value="UniProtKB-UniRule"/>
</dbReference>
<dbReference type="AlphaFoldDB" id="A0A328ADA3"/>
<dbReference type="GO" id="GO:0032259">
    <property type="term" value="P:methylation"/>
    <property type="evidence" value="ECO:0007669"/>
    <property type="project" value="UniProtKB-KW"/>
</dbReference>
<dbReference type="NCBIfam" id="TIGR00589">
    <property type="entry name" value="ogt"/>
    <property type="match status" value="1"/>
</dbReference>
<comment type="miscellaneous">
    <text evidence="9">This enzyme catalyzes only one turnover and therefore is not strictly catalytic. According to one definition, an enzyme is a biocatalyst that acts repeatedly and over many reaction cycles.</text>
</comment>
<dbReference type="OrthoDB" id="9802228at2"/>
<keyword evidence="6 9" id="KW-0227">DNA damage</keyword>
<accession>A0A328ADA3</accession>
<dbReference type="FunFam" id="1.10.10.10:FF:000214">
    <property type="entry name" value="Methylated-DNA--protein-cysteine methyltransferase"/>
    <property type="match status" value="1"/>
</dbReference>
<evidence type="ECO:0000256" key="6">
    <source>
        <dbReference type="ARBA" id="ARBA00022763"/>
    </source>
</evidence>
<dbReference type="Proteomes" id="UP000249725">
    <property type="component" value="Unassembled WGS sequence"/>
</dbReference>
<protein>
    <recommendedName>
        <fullName evidence="9">Methylated-DNA--protein-cysteine methyltransferase</fullName>
        <ecNumber evidence="9">2.1.1.63</ecNumber>
    </recommendedName>
    <alternativeName>
        <fullName evidence="9">6-O-methylguanine-DNA methyltransferase</fullName>
        <shortName evidence="9">MGMT</shortName>
    </alternativeName>
    <alternativeName>
        <fullName evidence="9">O-6-methylguanine-DNA-alkyltransferase</fullName>
    </alternativeName>
</protein>
<dbReference type="PANTHER" id="PTHR10815:SF5">
    <property type="entry name" value="METHYLATED-DNA--PROTEIN-CYSTEINE METHYLTRANSFERASE"/>
    <property type="match status" value="1"/>
</dbReference>
<evidence type="ECO:0000313" key="11">
    <source>
        <dbReference type="EMBL" id="RAK52487.1"/>
    </source>
</evidence>
<proteinExistence type="inferred from homology"/>
<evidence type="ECO:0000256" key="4">
    <source>
        <dbReference type="ARBA" id="ARBA00022603"/>
    </source>
</evidence>
<feature type="domain" description="Methylated-DNA-[protein]-cysteine S-methyltransferase DNA binding" evidence="10">
    <location>
        <begin position="89"/>
        <end position="169"/>
    </location>
</feature>
<evidence type="ECO:0000256" key="9">
    <source>
        <dbReference type="HAMAP-Rule" id="MF_00772"/>
    </source>
</evidence>
<dbReference type="GO" id="GO:0005737">
    <property type="term" value="C:cytoplasm"/>
    <property type="evidence" value="ECO:0007669"/>
    <property type="project" value="UniProtKB-SubCell"/>
</dbReference>
<dbReference type="EMBL" id="QFYR01000002">
    <property type="protein sequence ID" value="RAK52487.1"/>
    <property type="molecule type" value="Genomic_DNA"/>
</dbReference>
<dbReference type="CDD" id="cd06445">
    <property type="entry name" value="ATase"/>
    <property type="match status" value="1"/>
</dbReference>
<gene>
    <name evidence="11" type="ORF">DJ018_09740</name>
</gene>
<keyword evidence="7 9" id="KW-0234">DNA repair</keyword>
<evidence type="ECO:0000256" key="3">
    <source>
        <dbReference type="ARBA" id="ARBA00022490"/>
    </source>
</evidence>
<dbReference type="InterPro" id="IPR001497">
    <property type="entry name" value="MethylDNA_cys_MeTrfase_AS"/>
</dbReference>
<evidence type="ECO:0000256" key="1">
    <source>
        <dbReference type="ARBA" id="ARBA00001286"/>
    </source>
</evidence>
<comment type="function">
    <text evidence="9">Involved in the cellular defense against the biological effects of O6-methylguanine (O6-MeG) and O4-methylthymine (O4-MeT) in DNA. Repairs the methylated nucleobase in DNA by stoichiometrically transferring the methyl group to a cysteine residue in the enzyme. This is a suicide reaction: the enzyme is irreversibly inactivated.</text>
</comment>
<evidence type="ECO:0000256" key="2">
    <source>
        <dbReference type="ARBA" id="ARBA00008711"/>
    </source>
</evidence>
<dbReference type="SUPFAM" id="SSF53155">
    <property type="entry name" value="Methylated DNA-protein cysteine methyltransferase domain"/>
    <property type="match status" value="1"/>
</dbReference>
<comment type="subcellular location">
    <subcellularLocation>
        <location evidence="9">Cytoplasm</location>
    </subcellularLocation>
</comment>
<dbReference type="Pfam" id="PF01035">
    <property type="entry name" value="DNA_binding_1"/>
    <property type="match status" value="1"/>
</dbReference>
<dbReference type="HAMAP" id="MF_00772">
    <property type="entry name" value="OGT"/>
    <property type="match status" value="1"/>
</dbReference>
<dbReference type="InterPro" id="IPR023546">
    <property type="entry name" value="MGMT"/>
</dbReference>
<name>A0A328ADA3_9CAUL</name>
<dbReference type="PROSITE" id="PS00374">
    <property type="entry name" value="MGMT"/>
    <property type="match status" value="1"/>
</dbReference>
<comment type="catalytic activity">
    <reaction evidence="1 9">
        <text>a 4-O-methyl-thymidine in DNA + L-cysteinyl-[protein] = a thymidine in DNA + S-methyl-L-cysteinyl-[protein]</text>
        <dbReference type="Rhea" id="RHEA:53428"/>
        <dbReference type="Rhea" id="RHEA-COMP:10131"/>
        <dbReference type="Rhea" id="RHEA-COMP:10132"/>
        <dbReference type="Rhea" id="RHEA-COMP:13555"/>
        <dbReference type="Rhea" id="RHEA-COMP:13556"/>
        <dbReference type="ChEBI" id="CHEBI:29950"/>
        <dbReference type="ChEBI" id="CHEBI:82612"/>
        <dbReference type="ChEBI" id="CHEBI:137386"/>
        <dbReference type="ChEBI" id="CHEBI:137387"/>
        <dbReference type="EC" id="2.1.1.63"/>
    </reaction>
</comment>
<evidence type="ECO:0000259" key="10">
    <source>
        <dbReference type="Pfam" id="PF01035"/>
    </source>
</evidence>
<comment type="similarity">
    <text evidence="2 9">Belongs to the MGMT family.</text>
</comment>
<reference evidence="12" key="1">
    <citation type="submission" date="2018-05" db="EMBL/GenBank/DDBJ databases">
        <authorList>
            <person name="Li X."/>
        </authorList>
    </citation>
    <scope>NUCLEOTIDE SEQUENCE [LARGE SCALE GENOMIC DNA]</scope>
    <source>
        <strain evidence="12">YIM 73061</strain>
    </source>
</reference>